<dbReference type="CDD" id="cd02208">
    <property type="entry name" value="cupin_RmlC-like"/>
    <property type="match status" value="1"/>
</dbReference>
<comment type="caution">
    <text evidence="3">The sequence shown here is derived from an EMBL/GenBank/DDBJ whole genome shotgun (WGS) entry which is preliminary data.</text>
</comment>
<dbReference type="InterPro" id="IPR011051">
    <property type="entry name" value="RmlC_Cupin_sf"/>
</dbReference>
<reference evidence="3 4" key="1">
    <citation type="submission" date="2016-01" db="EMBL/GenBank/DDBJ databases">
        <title>Biosynthesis of antibiotic leucinostatins and their inhibition on Phytophthora in bio-control Purpureocillium lilacinum.</title>
        <authorList>
            <person name="Wang G."/>
            <person name="Liu Z."/>
            <person name="Lin R."/>
            <person name="Li E."/>
            <person name="Mao Z."/>
            <person name="Ling J."/>
            <person name="Yin W."/>
            <person name="Xie B."/>
        </authorList>
    </citation>
    <scope>NUCLEOTIDE SEQUENCE [LARGE SCALE GENOMIC DNA]</scope>
    <source>
        <strain evidence="3">PLBJ-1</strain>
    </source>
</reference>
<proteinExistence type="predicted"/>
<evidence type="ECO:0000259" key="2">
    <source>
        <dbReference type="Pfam" id="PF07883"/>
    </source>
</evidence>
<feature type="domain" description="Cupin type-2" evidence="2">
    <location>
        <begin position="120"/>
        <end position="153"/>
    </location>
</feature>
<protein>
    <submittedName>
        <fullName evidence="3">Cupin domain-containing protein</fullName>
    </submittedName>
</protein>
<dbReference type="Proteomes" id="UP000078240">
    <property type="component" value="Unassembled WGS sequence"/>
</dbReference>
<dbReference type="EMBL" id="LSBH01000006">
    <property type="protein sequence ID" value="OAQ77708.1"/>
    <property type="molecule type" value="Genomic_DNA"/>
</dbReference>
<organism evidence="3 4">
    <name type="scientific">Purpureocillium lilacinum</name>
    <name type="common">Paecilomyces lilacinus</name>
    <dbReference type="NCBI Taxonomy" id="33203"/>
    <lineage>
        <taxon>Eukaryota</taxon>
        <taxon>Fungi</taxon>
        <taxon>Dikarya</taxon>
        <taxon>Ascomycota</taxon>
        <taxon>Pezizomycotina</taxon>
        <taxon>Sordariomycetes</taxon>
        <taxon>Hypocreomycetidae</taxon>
        <taxon>Hypocreales</taxon>
        <taxon>Ophiocordycipitaceae</taxon>
        <taxon>Purpureocillium</taxon>
    </lineage>
</organism>
<name>A0A179GJM4_PURLI</name>
<dbReference type="SUPFAM" id="SSF51182">
    <property type="entry name" value="RmlC-like cupins"/>
    <property type="match status" value="1"/>
</dbReference>
<evidence type="ECO:0000313" key="4">
    <source>
        <dbReference type="Proteomes" id="UP000078240"/>
    </source>
</evidence>
<dbReference type="InterPro" id="IPR013096">
    <property type="entry name" value="Cupin_2"/>
</dbReference>
<dbReference type="AlphaFoldDB" id="A0A179GJM4"/>
<evidence type="ECO:0000256" key="1">
    <source>
        <dbReference type="SAM" id="MobiDB-lite"/>
    </source>
</evidence>
<sequence length="176" mass="18724">MASLLPLISELLPMILPAETHITRAEQLTPRHPTVEGPVTSRPAVVGRCDKMCASVVTTRPKSCSPVKHNSEQDAIIYAVSGTGVLVVNEGGFGSGDTGEDIKDGDSADEEGADGNHLRRHALRPGDFAFVPAWTEHQVRNEEGDEDVVWVVIQGGSRPVGATLTGWGGDEVFAED</sequence>
<gene>
    <name evidence="3" type="ORF">VFPBJ_08180</name>
</gene>
<evidence type="ECO:0000313" key="3">
    <source>
        <dbReference type="EMBL" id="OAQ77708.1"/>
    </source>
</evidence>
<dbReference type="Pfam" id="PF07883">
    <property type="entry name" value="Cupin_2"/>
    <property type="match status" value="1"/>
</dbReference>
<dbReference type="Gene3D" id="2.60.120.10">
    <property type="entry name" value="Jelly Rolls"/>
    <property type="match status" value="1"/>
</dbReference>
<accession>A0A179GJM4</accession>
<dbReference type="InterPro" id="IPR014710">
    <property type="entry name" value="RmlC-like_jellyroll"/>
</dbReference>
<feature type="region of interest" description="Disordered" evidence="1">
    <location>
        <begin position="91"/>
        <end position="120"/>
    </location>
</feature>